<dbReference type="InterPro" id="IPR046346">
    <property type="entry name" value="Aminoacid_DH-like_N_sf"/>
</dbReference>
<reference evidence="8" key="1">
    <citation type="submission" date="2017-11" db="EMBL/GenBank/DDBJ databases">
        <title>Three new genomes from thermophilic consortium.</title>
        <authorList>
            <person name="Quaggio R."/>
            <person name="Amgarten D."/>
            <person name="Setubal J.C."/>
        </authorList>
    </citation>
    <scope>NUCLEOTIDE SEQUENCE</scope>
    <source>
        <strain evidence="8">ZCTH01-B2</strain>
    </source>
</reference>
<dbReference type="Gene3D" id="3.40.50.720">
    <property type="entry name" value="NAD(P)-binding Rossmann-like Domain"/>
    <property type="match status" value="1"/>
</dbReference>
<evidence type="ECO:0000256" key="4">
    <source>
        <dbReference type="PIRSR" id="PIRSR000188-1"/>
    </source>
</evidence>
<evidence type="ECO:0000256" key="3">
    <source>
        <dbReference type="ARBA" id="ARBA00023027"/>
    </source>
</evidence>
<evidence type="ECO:0000259" key="7">
    <source>
        <dbReference type="SMART" id="SM00839"/>
    </source>
</evidence>
<sequence length="357" mass="39083">MGVFERMMRDGHEQVVFCYDKATGLRAIIAIHDTTLGPALGGCRMWPYATEEEALEDALRLARGMTYKSAASGQNHGGGKVVIWGDPARDKSEPLFRALGRFVGTLRGRIITGTDVGTDKTDFVWARQESPWFVGLPEDEGGSGDTAVLTAYGVWQGMRACARFLWGESSLRNRRIALQGLGKVGSRLLAHLLEDGARVTVTDLRPERVEAVCARHPEVVGVEPDAIYDVPCDIFSPSALGGVLNDATIPRLRCAAVAGSANNQLAEARHGDLLHARGILYAPDYVINAGGLVQVADEILGFNPERARRKTAAIHDLLLRIFAISRDERIPTYQAADRLAEQRIDRIGRRRGIYIPE</sequence>
<dbReference type="CDD" id="cd01075">
    <property type="entry name" value="NAD_bind_Leu_Phe_Val_DH"/>
    <property type="match status" value="1"/>
</dbReference>
<dbReference type="GO" id="GO:0000166">
    <property type="term" value="F:nucleotide binding"/>
    <property type="evidence" value="ECO:0007669"/>
    <property type="project" value="UniProtKB-KW"/>
</dbReference>
<dbReference type="PRINTS" id="PR00082">
    <property type="entry name" value="GLFDHDRGNASE"/>
</dbReference>
<evidence type="ECO:0000256" key="5">
    <source>
        <dbReference type="PIRSR" id="PIRSR000188-2"/>
    </source>
</evidence>
<gene>
    <name evidence="8" type="ORF">CWE10_09400</name>
</gene>
<dbReference type="PANTHER" id="PTHR42722:SF1">
    <property type="entry name" value="VALINE DEHYDROGENASE"/>
    <property type="match status" value="1"/>
</dbReference>
<protein>
    <submittedName>
        <fullName evidence="8">Leucine dehydrogenase</fullName>
    </submittedName>
</protein>
<evidence type="ECO:0000313" key="9">
    <source>
        <dbReference type="Proteomes" id="UP000732377"/>
    </source>
</evidence>
<evidence type="ECO:0000256" key="6">
    <source>
        <dbReference type="RuleBase" id="RU004417"/>
    </source>
</evidence>
<accession>A0A953LJY7</accession>
<dbReference type="Pfam" id="PF02812">
    <property type="entry name" value="ELFV_dehydrog_N"/>
    <property type="match status" value="1"/>
</dbReference>
<evidence type="ECO:0000256" key="2">
    <source>
        <dbReference type="ARBA" id="ARBA00023002"/>
    </source>
</evidence>
<dbReference type="GO" id="GO:0016639">
    <property type="term" value="F:oxidoreductase activity, acting on the CH-NH2 group of donors, NAD or NADP as acceptor"/>
    <property type="evidence" value="ECO:0007669"/>
    <property type="project" value="InterPro"/>
</dbReference>
<dbReference type="PANTHER" id="PTHR42722">
    <property type="entry name" value="LEUCINE DEHYDROGENASE"/>
    <property type="match status" value="1"/>
</dbReference>
<keyword evidence="5" id="KW-0547">Nucleotide-binding</keyword>
<dbReference type="EMBL" id="PIUK01000079">
    <property type="protein sequence ID" value="MBY6276412.1"/>
    <property type="molecule type" value="Genomic_DNA"/>
</dbReference>
<dbReference type="Proteomes" id="UP000732377">
    <property type="component" value="Unassembled WGS sequence"/>
</dbReference>
<dbReference type="RefSeq" id="WP_273379441.1">
    <property type="nucleotide sequence ID" value="NZ_PIUK01000079.1"/>
</dbReference>
<dbReference type="InterPro" id="IPR006096">
    <property type="entry name" value="Glu/Leu/Phe/Val/Trp_DH_C"/>
</dbReference>
<dbReference type="Gene3D" id="3.40.50.10860">
    <property type="entry name" value="Leucine Dehydrogenase, chain A, domain 1"/>
    <property type="match status" value="1"/>
</dbReference>
<comment type="caution">
    <text evidence="8">The sequence shown here is derived from an EMBL/GenBank/DDBJ whole genome shotgun (WGS) entry which is preliminary data.</text>
</comment>
<feature type="binding site" evidence="5">
    <location>
        <begin position="180"/>
        <end position="185"/>
    </location>
    <ligand>
        <name>NAD(+)</name>
        <dbReference type="ChEBI" id="CHEBI:57540"/>
    </ligand>
</feature>
<dbReference type="InterPro" id="IPR006095">
    <property type="entry name" value="Glu/Leu/Phe/Val/Trp_DH"/>
</dbReference>
<dbReference type="PIRSF" id="PIRSF000188">
    <property type="entry name" value="Phe_leu_dh"/>
    <property type="match status" value="1"/>
</dbReference>
<dbReference type="SMART" id="SM00839">
    <property type="entry name" value="ELFV_dehydrog"/>
    <property type="match status" value="1"/>
</dbReference>
<proteinExistence type="inferred from homology"/>
<evidence type="ECO:0000313" key="8">
    <source>
        <dbReference type="EMBL" id="MBY6276412.1"/>
    </source>
</evidence>
<keyword evidence="3 5" id="KW-0520">NAD</keyword>
<dbReference type="AlphaFoldDB" id="A0A953LJY7"/>
<dbReference type="Pfam" id="PF00208">
    <property type="entry name" value="ELFV_dehydrog"/>
    <property type="match status" value="1"/>
</dbReference>
<dbReference type="SUPFAM" id="SSF53223">
    <property type="entry name" value="Aminoacid dehydrogenase-like, N-terminal domain"/>
    <property type="match status" value="1"/>
</dbReference>
<evidence type="ECO:0000256" key="1">
    <source>
        <dbReference type="ARBA" id="ARBA00006382"/>
    </source>
</evidence>
<feature type="active site" description="Proton donor/acceptor" evidence="4">
    <location>
        <position position="80"/>
    </location>
</feature>
<organism evidence="8 9">
    <name type="scientific">Symbiobacterium thermophilum</name>
    <dbReference type="NCBI Taxonomy" id="2734"/>
    <lineage>
        <taxon>Bacteria</taxon>
        <taxon>Bacillati</taxon>
        <taxon>Bacillota</taxon>
        <taxon>Clostridia</taxon>
        <taxon>Eubacteriales</taxon>
        <taxon>Symbiobacteriaceae</taxon>
        <taxon>Symbiobacterium</taxon>
    </lineage>
</organism>
<feature type="domain" description="Glutamate/phenylalanine/leucine/valine/L-tryptophan dehydrogenase C-terminal" evidence="7">
    <location>
        <begin position="144"/>
        <end position="352"/>
    </location>
</feature>
<dbReference type="InterPro" id="IPR006097">
    <property type="entry name" value="Glu/Leu/Phe/Val/Trp_DH_dimer"/>
</dbReference>
<dbReference type="InterPro" id="IPR036291">
    <property type="entry name" value="NAD(P)-bd_dom_sf"/>
</dbReference>
<dbReference type="SUPFAM" id="SSF51735">
    <property type="entry name" value="NAD(P)-binding Rossmann-fold domains"/>
    <property type="match status" value="1"/>
</dbReference>
<keyword evidence="2 6" id="KW-0560">Oxidoreductase</keyword>
<dbReference type="FunFam" id="3.40.50.10860:FF:000010">
    <property type="entry name" value="Leucine dehydrogenase"/>
    <property type="match status" value="1"/>
</dbReference>
<dbReference type="InterPro" id="IPR016211">
    <property type="entry name" value="Glu/Phe/Leu/Val/Trp_DH_bac/arc"/>
</dbReference>
<name>A0A953LJY7_SYMTR</name>
<dbReference type="GO" id="GO:0006520">
    <property type="term" value="P:amino acid metabolic process"/>
    <property type="evidence" value="ECO:0007669"/>
    <property type="project" value="InterPro"/>
</dbReference>
<comment type="similarity">
    <text evidence="1 6">Belongs to the Glu/Leu/Phe/Val dehydrogenases family.</text>
</comment>